<dbReference type="Gene3D" id="1.10.287.500">
    <property type="entry name" value="Helix hairpin bin"/>
    <property type="match status" value="1"/>
</dbReference>
<evidence type="ECO:0000313" key="2">
    <source>
        <dbReference type="Proteomes" id="UP001524587"/>
    </source>
</evidence>
<sequence length="223" mass="23531">MINAADAPPNTDTKIMILATRFEAKIAERKAAWNDPASAAIGEIVMSILSTMSGDMGAREAALLHEINALGVAVANAREEIAALRVDDIMVSHIPCATDELDAIVAHTAAATESILEVCETLDELGSRLKSQAGLDLQTATSRIYEACSFQDITGQRISKVVATLKTIESTVARINGTFGDPKYAIEEVSSPMSESAALLNGPQLPGAAMDQADIDKLLASFD</sequence>
<dbReference type="RefSeq" id="WP_422865163.1">
    <property type="nucleotide sequence ID" value="NZ_JAMSKV010000014.1"/>
</dbReference>
<comment type="caution">
    <text evidence="1">The sequence shown here is derived from an EMBL/GenBank/DDBJ whole genome shotgun (WGS) entry which is preliminary data.</text>
</comment>
<dbReference type="InterPro" id="IPR007439">
    <property type="entry name" value="Chemotax_Pase_CheZ"/>
</dbReference>
<organism evidence="1 2">
    <name type="scientific">Endosaccharibacter trunci</name>
    <dbReference type="NCBI Taxonomy" id="2812733"/>
    <lineage>
        <taxon>Bacteria</taxon>
        <taxon>Pseudomonadati</taxon>
        <taxon>Pseudomonadota</taxon>
        <taxon>Alphaproteobacteria</taxon>
        <taxon>Acetobacterales</taxon>
        <taxon>Acetobacteraceae</taxon>
        <taxon>Endosaccharibacter</taxon>
    </lineage>
</organism>
<keyword evidence="2" id="KW-1185">Reference proteome</keyword>
<dbReference type="Pfam" id="PF04344">
    <property type="entry name" value="CheZ"/>
    <property type="match status" value="1"/>
</dbReference>
<name>A0ABT1W9X0_9PROT</name>
<evidence type="ECO:0000313" key="1">
    <source>
        <dbReference type="EMBL" id="MCQ8279679.1"/>
    </source>
</evidence>
<dbReference type="SUPFAM" id="SSF75708">
    <property type="entry name" value="Chemotaxis phosphatase CheZ"/>
    <property type="match status" value="1"/>
</dbReference>
<dbReference type="Proteomes" id="UP001524587">
    <property type="component" value="Unassembled WGS sequence"/>
</dbReference>
<reference evidence="1 2" key="1">
    <citation type="submission" date="2022-06" db="EMBL/GenBank/DDBJ databases">
        <title>Endosaccharibacter gen. nov., sp. nov., endophytic bacteria isolated from sugarcane.</title>
        <authorList>
            <person name="Pitiwittayakul N."/>
            <person name="Yukphan P."/>
            <person name="Charoenyingcharoen P."/>
            <person name="Tanasupawat S."/>
        </authorList>
    </citation>
    <scope>NUCLEOTIDE SEQUENCE [LARGE SCALE GENOMIC DNA]</scope>
    <source>
        <strain evidence="1 2">KSS8</strain>
    </source>
</reference>
<proteinExistence type="predicted"/>
<protein>
    <submittedName>
        <fullName evidence="1">Protein phosphatase CheZ</fullName>
    </submittedName>
</protein>
<dbReference type="EMBL" id="JAMSKV010000014">
    <property type="protein sequence ID" value="MCQ8279679.1"/>
    <property type="molecule type" value="Genomic_DNA"/>
</dbReference>
<accession>A0ABT1W9X0</accession>
<gene>
    <name evidence="1" type="ORF">NFI95_14635</name>
</gene>